<reference evidence="2 3" key="1">
    <citation type="submission" date="2021-03" db="EMBL/GenBank/DDBJ databases">
        <title>Sequencing the genomes of 1000 actinobacteria strains.</title>
        <authorList>
            <person name="Klenk H.-P."/>
        </authorList>
    </citation>
    <scope>NUCLEOTIDE SEQUENCE [LARGE SCALE GENOMIC DNA]</scope>
    <source>
        <strain evidence="2 3">DSM 46670</strain>
    </source>
</reference>
<accession>A0ABS4T8X5</accession>
<evidence type="ECO:0000313" key="3">
    <source>
        <dbReference type="Proteomes" id="UP001519332"/>
    </source>
</evidence>
<comment type="caution">
    <text evidence="2">The sequence shown here is derived from an EMBL/GenBank/DDBJ whole genome shotgun (WGS) entry which is preliminary data.</text>
</comment>
<proteinExistence type="predicted"/>
<dbReference type="Proteomes" id="UP001519332">
    <property type="component" value="Unassembled WGS sequence"/>
</dbReference>
<feature type="region of interest" description="Disordered" evidence="1">
    <location>
        <begin position="1"/>
        <end position="58"/>
    </location>
</feature>
<gene>
    <name evidence="2" type="ORF">JOF56_000925</name>
</gene>
<organism evidence="2 3">
    <name type="scientific">Kibdelosporangium banguiense</name>
    <dbReference type="NCBI Taxonomy" id="1365924"/>
    <lineage>
        <taxon>Bacteria</taxon>
        <taxon>Bacillati</taxon>
        <taxon>Actinomycetota</taxon>
        <taxon>Actinomycetes</taxon>
        <taxon>Pseudonocardiales</taxon>
        <taxon>Pseudonocardiaceae</taxon>
        <taxon>Kibdelosporangium</taxon>
    </lineage>
</organism>
<keyword evidence="3" id="KW-1185">Reference proteome</keyword>
<evidence type="ECO:0000256" key="1">
    <source>
        <dbReference type="SAM" id="MobiDB-lite"/>
    </source>
</evidence>
<evidence type="ECO:0000313" key="2">
    <source>
        <dbReference type="EMBL" id="MBP2320540.1"/>
    </source>
</evidence>
<name>A0ABS4T8X5_9PSEU</name>
<dbReference type="EMBL" id="JAGINW010000001">
    <property type="protein sequence ID" value="MBP2320540.1"/>
    <property type="molecule type" value="Genomic_DNA"/>
</dbReference>
<protein>
    <submittedName>
        <fullName evidence="2">Uncharacterized protein</fullName>
    </submittedName>
</protein>
<sequence>MTGPVAVCFPDRTPRPGPAVSLLDDAGNRAEGAPGPTRSHSRLGSEGDFALTDVSLGA</sequence>